<comment type="caution">
    <text evidence="2">The sequence shown here is derived from an EMBL/GenBank/DDBJ whole genome shotgun (WGS) entry which is preliminary data.</text>
</comment>
<name>A0A246JCL5_9BURK</name>
<accession>A0A246JCL5</accession>
<evidence type="ECO:0000256" key="1">
    <source>
        <dbReference type="SAM" id="MobiDB-lite"/>
    </source>
</evidence>
<dbReference type="OrthoDB" id="9154854at2"/>
<proteinExistence type="predicted"/>
<dbReference type="RefSeq" id="WP_088385354.1">
    <property type="nucleotide sequence ID" value="NZ_NIOF01000005.1"/>
</dbReference>
<reference evidence="2 3" key="1">
    <citation type="journal article" date="2008" name="Int. J. Syst. Evol. Microbiol.">
        <title>Description of Roseateles aquatilis sp. nov. and Roseateles terrae sp. nov., in the class Betaproteobacteria, and emended description of the genus Roseateles.</title>
        <authorList>
            <person name="Gomila M."/>
            <person name="Bowien B."/>
            <person name="Falsen E."/>
            <person name="Moore E.R."/>
            <person name="Lalucat J."/>
        </authorList>
    </citation>
    <scope>NUCLEOTIDE SEQUENCE [LARGE SCALE GENOMIC DNA]</scope>
    <source>
        <strain evidence="2 3">CCUG 48205</strain>
    </source>
</reference>
<feature type="region of interest" description="Disordered" evidence="1">
    <location>
        <begin position="1"/>
        <end position="22"/>
    </location>
</feature>
<evidence type="ECO:0000313" key="3">
    <source>
        <dbReference type="Proteomes" id="UP000197468"/>
    </source>
</evidence>
<gene>
    <name evidence="2" type="ORF">CDN99_13280</name>
</gene>
<dbReference type="EMBL" id="NIOF01000005">
    <property type="protein sequence ID" value="OWQ90334.1"/>
    <property type="molecule type" value="Genomic_DNA"/>
</dbReference>
<protein>
    <submittedName>
        <fullName evidence="2">Uncharacterized protein</fullName>
    </submittedName>
</protein>
<dbReference type="Proteomes" id="UP000197468">
    <property type="component" value="Unassembled WGS sequence"/>
</dbReference>
<organism evidence="2 3">
    <name type="scientific">Roseateles aquatilis</name>
    <dbReference type="NCBI Taxonomy" id="431061"/>
    <lineage>
        <taxon>Bacteria</taxon>
        <taxon>Pseudomonadati</taxon>
        <taxon>Pseudomonadota</taxon>
        <taxon>Betaproteobacteria</taxon>
        <taxon>Burkholderiales</taxon>
        <taxon>Sphaerotilaceae</taxon>
        <taxon>Roseateles</taxon>
    </lineage>
</organism>
<dbReference type="AlphaFoldDB" id="A0A246JCL5"/>
<keyword evidence="3" id="KW-1185">Reference proteome</keyword>
<sequence length="85" mass="9632">MRHRIAPSAAKSGRHAAPRGSHQFSLVMQRILRQTEVLLQRRVPFSPSGWPLDLEPPALDGLEVTESTWDEWSEAMALQMQRAGR</sequence>
<evidence type="ECO:0000313" key="2">
    <source>
        <dbReference type="EMBL" id="OWQ90334.1"/>
    </source>
</evidence>